<dbReference type="InterPro" id="IPR001314">
    <property type="entry name" value="Peptidase_S1A"/>
</dbReference>
<evidence type="ECO:0000256" key="2">
    <source>
        <dbReference type="ARBA" id="ARBA00001936"/>
    </source>
</evidence>
<feature type="chain" id="PRO_5032889474" description="Complement factor B" evidence="23">
    <location>
        <begin position="23"/>
        <end position="1093"/>
    </location>
</feature>
<dbReference type="GO" id="GO:0004252">
    <property type="term" value="F:serine-type endopeptidase activity"/>
    <property type="evidence" value="ECO:0007669"/>
    <property type="project" value="UniProtKB-EC"/>
</dbReference>
<dbReference type="Pfam" id="PF00089">
    <property type="entry name" value="Trypsin"/>
    <property type="match status" value="2"/>
</dbReference>
<dbReference type="SUPFAM" id="SSF50494">
    <property type="entry name" value="Trypsin-like serine proteases"/>
    <property type="match status" value="2"/>
</dbReference>
<comment type="cofactor">
    <cofactor evidence="3">
        <name>Mg(2+)</name>
        <dbReference type="ChEBI" id="CHEBI:18420"/>
    </cofactor>
</comment>
<dbReference type="InParanoid" id="G1KLB5"/>
<keyword evidence="11" id="KW-0391">Immunity</keyword>
<evidence type="ECO:0000256" key="13">
    <source>
        <dbReference type="ARBA" id="ARBA00023162"/>
    </source>
</evidence>
<keyword evidence="8" id="KW-0399">Innate immunity</keyword>
<dbReference type="InterPro" id="IPR001254">
    <property type="entry name" value="Trypsin_dom"/>
</dbReference>
<feature type="domain" description="Sushi" evidence="26">
    <location>
        <begin position="96"/>
        <end position="155"/>
    </location>
</feature>
<keyword evidence="12 21" id="KW-1015">Disulfide bond</keyword>
<keyword evidence="13" id="KW-0179">Complement alternate pathway</keyword>
<keyword evidence="10" id="KW-0677">Repeat</keyword>
<dbReference type="Ensembl" id="ENSACAT00000011633.4">
    <property type="protein sequence ID" value="ENSACAP00000011394.3"/>
    <property type="gene ID" value="ENSACAG00000011208.4"/>
</dbReference>
<dbReference type="PRINTS" id="PR00722">
    <property type="entry name" value="CHYMOTRYPSIN"/>
</dbReference>
<dbReference type="PANTHER" id="PTHR46393:SF1">
    <property type="entry name" value="COMPLEMENT FACTOR B"/>
    <property type="match status" value="1"/>
</dbReference>
<keyword evidence="22" id="KW-0472">Membrane</keyword>
<feature type="signal peptide" evidence="23">
    <location>
        <begin position="1"/>
        <end position="22"/>
    </location>
</feature>
<dbReference type="Bgee" id="ENSACAG00000011208">
    <property type="expression patterns" value="Expressed in adrenal gland and 10 other cell types or tissues"/>
</dbReference>
<comment type="subunit">
    <text evidence="19">Monomer. Interacts with complement C3b; this interaction is dependent on the presence of Mg(2+).</text>
</comment>
<feature type="disulfide bond" evidence="21">
    <location>
        <begin position="480"/>
        <end position="507"/>
    </location>
</feature>
<evidence type="ECO:0000313" key="28">
    <source>
        <dbReference type="Proteomes" id="UP000001646"/>
    </source>
</evidence>
<dbReference type="GO" id="GO:0006508">
    <property type="term" value="P:proteolysis"/>
    <property type="evidence" value="ECO:0007669"/>
    <property type="project" value="InterPro"/>
</dbReference>
<dbReference type="Pfam" id="PF00084">
    <property type="entry name" value="Sushi"/>
    <property type="match status" value="4"/>
</dbReference>
<keyword evidence="28" id="KW-1185">Reference proteome</keyword>
<comment type="caution">
    <text evidence="21">Lacks conserved residue(s) required for the propagation of feature annotation.</text>
</comment>
<evidence type="ECO:0000259" key="26">
    <source>
        <dbReference type="PROSITE" id="PS50923"/>
    </source>
</evidence>
<dbReference type="PANTHER" id="PTHR46393">
    <property type="entry name" value="SUSHI DOMAIN-CONTAINING PROTEIN"/>
    <property type="match status" value="1"/>
</dbReference>
<dbReference type="InterPro" id="IPR000436">
    <property type="entry name" value="Sushi_SCR_CCP_dom"/>
</dbReference>
<evidence type="ECO:0000256" key="18">
    <source>
        <dbReference type="ARBA" id="ARBA00093434"/>
    </source>
</evidence>
<comment type="function">
    <text evidence="18">Precursor of the catalytic component of the C3 and C5 convertase complexes of the alternative pathway of the complement system, a cascade of proteins that leads to phagocytosis and breakdown of pathogens and signaling that strengthens the adaptive immune system. The alternative complement pathway acts as an amplification loop that enhances other complement pathways (classical, lectin and GZMK) by promoting formation of additional C3 and C5 convertases. CFB is cleaved and activated by CFD to generate Ba and Bb chains; Bb chain constituting the catalytic component of the C3 and C5 convertases.</text>
</comment>
<dbReference type="eggNOG" id="KOG3627">
    <property type="taxonomic scope" value="Eukaryota"/>
</dbReference>
<dbReference type="GO" id="GO:0005576">
    <property type="term" value="C:extracellular region"/>
    <property type="evidence" value="ECO:0007669"/>
    <property type="project" value="UniProtKB-ARBA"/>
</dbReference>
<feature type="domain" description="Sushi" evidence="26">
    <location>
        <begin position="512"/>
        <end position="569"/>
    </location>
</feature>
<comment type="catalytic activity">
    <reaction evidence="1">
        <text>Cleavage of Arg-|-Ser bond in complement component C3 alpha-chain to yield C3a and C3b, and Arg-|-Xaa bond in complement component C5 alpha-chain to yield C5a and C5b.</text>
        <dbReference type="EC" id="3.4.21.47"/>
    </reaction>
</comment>
<comment type="function">
    <text evidence="17">Serine protease component of the complement C3 and C5 convertase complexes of the alternative complement pathway. Following cleavage and activation by factor D (CFD), forms the C3 convertase together with complement C3b. As part of the C3 convertase, cleaves and activates C3 into C3a anaphylatoxin and C3b opsonin, the next components of the complement pathways. When an additional complement C3b molecule binds to the C3 convertase, forms the C5 convertase, which cleaves and activates C5 into C5a anaphylatoxin and C5b component of the membrane attack complex.</text>
</comment>
<dbReference type="InterPro" id="IPR036465">
    <property type="entry name" value="vWFA_dom_sf"/>
</dbReference>
<dbReference type="GO" id="GO:0009986">
    <property type="term" value="C:cell surface"/>
    <property type="evidence" value="ECO:0007669"/>
    <property type="project" value="UniProtKB-SubCell"/>
</dbReference>
<evidence type="ECO:0000256" key="3">
    <source>
        <dbReference type="ARBA" id="ARBA00001946"/>
    </source>
</evidence>
<reference evidence="27" key="2">
    <citation type="submission" date="2025-08" db="UniProtKB">
        <authorList>
            <consortium name="Ensembl"/>
        </authorList>
    </citation>
    <scope>IDENTIFICATION</scope>
</reference>
<proteinExistence type="inferred from homology"/>
<dbReference type="PROSITE" id="PS50234">
    <property type="entry name" value="VWFA"/>
    <property type="match status" value="1"/>
</dbReference>
<sequence length="1093" mass="123410">MAPKLLLFLLCALLTFCPVVDAQEPATPSCPINVAIRGGTVTFSDEGRLGSTLTYSCPPGTYPYPLQSRVCQSDGKWTPMRSPHGPRVNTAQCREIRCPPQMSFEHGSSSPRRSSHPIGDILSFECYDGYQLHGSSQRHCLPNGRWNGTSPVYHGNATGTNTYAALDAIYRMMINDRANVLEKWDKVRHAIILLTDGKSNLGRPPKDAVRSIEGLVNVGENRKDYLDPKDLDDICGLANYSINAEWYQKNPWHVLLQENHQTEPSCRGALISKTWILTSAHCFNKLNDISTWRVILGGESSLSIKRRIDHDLYNVRAKLSQGIQEFYDYDISLLELENPVPFGGRIRPICLPCTEGANKALKKKSGTTTCKDHELELLSFEKVPAQFISLDNKRMNVRIKTKTSRPSCISGAVQEGMIYSQVSDASEVVTDRFLCSGDDNGVEAATCKDIHCNRPVEFENGMYEPRQPYYNVSQELTFECYGGYTMRGSQKRTCLPNGKWSGETTICDDGAGHCRNPGIPIGARKAGTQYRIEYKVQYTCERGLSLVGSKERVCQESGVWSGAEPECRSPFSYDTPEEVSSKFISSLTETAESSDSDKNVSTTGKRKIKIEKDGSLNIYIVLDASRSIKKDQFKHAQNMSIKLIEKISSYDISPRYAVITFATEVKELVRTTDDQSTDASWVIEKLEGMKYTEHKQKPGTNIQKGLSSVYSMMITQQAAERRRGLNPPPVSEKTRHVIVLLSDGDYNMGGDPIRVIRQIREFLNIGRNRTHPREDFLDVYVFAVGGTVVMENVNKIASQKSGERHAFKIKDYSDLQLAFEEMIDESETLSMCGLAKEHDTPDHQQKNPWYTKITIRRTGGVYEHCKGALVSKYFILTAAHCFTIDDIADQITVTIDKKPYNVKALYSHPNYQIGRLANKGIPEFYDYDVALVELASPVMPSPPYSLPLFCGPFCFTALTQYSWLSSEEELLPTANVNSLFVTECNDNKELRRRTVRIKNGDQKFACEEDAKKADQYKNVTNVADVVTDRFLCTGGFDPEWDPNTCKGEHFQYRYRYRWISRDFHVPAYLYLYIYIILYMNFPLTCLQVFANPL</sequence>
<dbReference type="InterPro" id="IPR035976">
    <property type="entry name" value="Sushi/SCR/CCP_sf"/>
</dbReference>
<evidence type="ECO:0000256" key="20">
    <source>
        <dbReference type="ARBA" id="ARBA00093582"/>
    </source>
</evidence>
<dbReference type="STRING" id="28377.ENSACAP00000011394"/>
<evidence type="ECO:0000313" key="27">
    <source>
        <dbReference type="Ensembl" id="ENSACAP00000011394.3"/>
    </source>
</evidence>
<dbReference type="Gene3D" id="2.40.10.120">
    <property type="match status" value="2"/>
</dbReference>
<dbReference type="SMART" id="SM00020">
    <property type="entry name" value="Tryp_SPc"/>
    <property type="match status" value="1"/>
</dbReference>
<dbReference type="SUPFAM" id="SSF53300">
    <property type="entry name" value="vWA-like"/>
    <property type="match status" value="2"/>
</dbReference>
<dbReference type="SMART" id="SM00327">
    <property type="entry name" value="VWA"/>
    <property type="match status" value="1"/>
</dbReference>
<feature type="domain" description="Peptidase S1" evidence="25">
    <location>
        <begin position="831"/>
        <end position="1048"/>
    </location>
</feature>
<evidence type="ECO:0000256" key="12">
    <source>
        <dbReference type="ARBA" id="ARBA00023157"/>
    </source>
</evidence>
<accession>G1KLB5</accession>
<dbReference type="Pfam" id="PF00092">
    <property type="entry name" value="VWA"/>
    <property type="match status" value="1"/>
</dbReference>
<dbReference type="PROSITE" id="PS50923">
    <property type="entry name" value="SUSHI"/>
    <property type="match status" value="4"/>
</dbReference>
<keyword evidence="23" id="KW-0732">Signal</keyword>
<evidence type="ECO:0000256" key="5">
    <source>
        <dbReference type="ARBA" id="ARBA00009228"/>
    </source>
</evidence>
<evidence type="ECO:0000259" key="25">
    <source>
        <dbReference type="PROSITE" id="PS50240"/>
    </source>
</evidence>
<comment type="function">
    <text evidence="16">Involved in proliferation and differentiation of preactivated B-lymphocytes, rapid spreading of peripheral blood monocytes, stimulation of lymphocyte blastogenesis and lysis of erythrocytes.</text>
</comment>
<comment type="subunit">
    <text evidence="20">Catalytic component of the C3 convertase of the alternative complement pathway, also named C3bBb, composed of complement factor B Bb and complement C3b. Catalytic component of the C5 convertase of the alternative complement pathway, also named C3bBb3b, composed of complement factor B Bb and additional molecules of complement C3b. Interacts to CFP; this interaction contributes to the stabilization of the active C3-convertase enzyme complex.</text>
</comment>
<dbReference type="EC" id="3.4.21.47" evidence="6"/>
<protein>
    <recommendedName>
        <fullName evidence="7">Complement factor B</fullName>
        <ecNumber evidence="6">3.4.21.47</ecNumber>
    </recommendedName>
    <alternativeName>
        <fullName evidence="15">C3/C5 convertase</fullName>
    </alternativeName>
</protein>
<evidence type="ECO:0000256" key="1">
    <source>
        <dbReference type="ARBA" id="ARBA00000061"/>
    </source>
</evidence>
<dbReference type="AlphaFoldDB" id="G1KLB5"/>
<evidence type="ECO:0000256" key="19">
    <source>
        <dbReference type="ARBA" id="ARBA00093516"/>
    </source>
</evidence>
<dbReference type="Proteomes" id="UP000001646">
    <property type="component" value="Chromosome 2"/>
</dbReference>
<reference evidence="27" key="3">
    <citation type="submission" date="2025-09" db="UniProtKB">
        <authorList>
            <consortium name="Ensembl"/>
        </authorList>
    </citation>
    <scope>IDENTIFICATION</scope>
</reference>
<comment type="subcellular location">
    <subcellularLocation>
        <location evidence="4">Cell surface</location>
    </subcellularLocation>
</comment>
<dbReference type="InterPro" id="IPR002035">
    <property type="entry name" value="VWF_A"/>
</dbReference>
<dbReference type="Gene3D" id="2.10.70.10">
    <property type="entry name" value="Complement Module, domain 1"/>
    <property type="match status" value="4"/>
</dbReference>
<feature type="transmembrane region" description="Helical" evidence="22">
    <location>
        <begin position="1069"/>
        <end position="1090"/>
    </location>
</feature>
<evidence type="ECO:0000256" key="14">
    <source>
        <dbReference type="ARBA" id="ARBA00023180"/>
    </source>
</evidence>
<evidence type="ECO:0000259" key="24">
    <source>
        <dbReference type="PROSITE" id="PS50234"/>
    </source>
</evidence>
<keyword evidence="22" id="KW-1133">Transmembrane helix</keyword>
<comment type="cofactor">
    <cofactor evidence="2">
        <name>Mn(2+)</name>
        <dbReference type="ChEBI" id="CHEBI:29035"/>
    </cofactor>
</comment>
<comment type="similarity">
    <text evidence="5">Belongs to the peptidase S1 family. Snake venom subfamily.</text>
</comment>
<dbReference type="GO" id="GO:0009617">
    <property type="term" value="P:response to bacterium"/>
    <property type="evidence" value="ECO:0000318"/>
    <property type="project" value="GO_Central"/>
</dbReference>
<dbReference type="GeneTree" id="ENSGT00940000158605"/>
<evidence type="ECO:0000256" key="16">
    <source>
        <dbReference type="ARBA" id="ARBA00093327"/>
    </source>
</evidence>
<evidence type="ECO:0000256" key="10">
    <source>
        <dbReference type="ARBA" id="ARBA00022737"/>
    </source>
</evidence>
<keyword evidence="22" id="KW-0812">Transmembrane</keyword>
<evidence type="ECO:0000256" key="8">
    <source>
        <dbReference type="ARBA" id="ARBA00022588"/>
    </source>
</evidence>
<dbReference type="InterPro" id="IPR009003">
    <property type="entry name" value="Peptidase_S1_PA"/>
</dbReference>
<evidence type="ECO:0000256" key="17">
    <source>
        <dbReference type="ARBA" id="ARBA00093402"/>
    </source>
</evidence>
<feature type="domain" description="Sushi" evidence="26">
    <location>
        <begin position="28"/>
        <end position="95"/>
    </location>
</feature>
<dbReference type="PROSITE" id="PS50240">
    <property type="entry name" value="TRYPSIN_DOM"/>
    <property type="match status" value="2"/>
</dbReference>
<dbReference type="SMART" id="SM00032">
    <property type="entry name" value="CCP"/>
    <property type="match status" value="4"/>
</dbReference>
<name>G1KLB5_ANOCA</name>
<organism evidence="27 28">
    <name type="scientific">Anolis carolinensis</name>
    <name type="common">Green anole</name>
    <name type="synonym">American chameleon</name>
    <dbReference type="NCBI Taxonomy" id="28377"/>
    <lineage>
        <taxon>Eukaryota</taxon>
        <taxon>Metazoa</taxon>
        <taxon>Chordata</taxon>
        <taxon>Craniata</taxon>
        <taxon>Vertebrata</taxon>
        <taxon>Euteleostomi</taxon>
        <taxon>Lepidosauria</taxon>
        <taxon>Squamata</taxon>
        <taxon>Bifurcata</taxon>
        <taxon>Unidentata</taxon>
        <taxon>Episquamata</taxon>
        <taxon>Toxicofera</taxon>
        <taxon>Iguania</taxon>
        <taxon>Dactyloidae</taxon>
        <taxon>Anolis</taxon>
    </lineage>
</organism>
<feature type="domain" description="VWFA" evidence="24">
    <location>
        <begin position="617"/>
        <end position="822"/>
    </location>
</feature>
<dbReference type="GO" id="GO:0006956">
    <property type="term" value="P:complement activation"/>
    <property type="evidence" value="ECO:0000318"/>
    <property type="project" value="GO_Central"/>
</dbReference>
<dbReference type="GO" id="GO:0006957">
    <property type="term" value="P:complement activation, alternative pathway"/>
    <property type="evidence" value="ECO:0007669"/>
    <property type="project" value="UniProtKB-KW"/>
</dbReference>
<evidence type="ECO:0000256" key="21">
    <source>
        <dbReference type="PROSITE-ProRule" id="PRU00302"/>
    </source>
</evidence>
<feature type="domain" description="Sushi" evidence="26">
    <location>
        <begin position="450"/>
        <end position="509"/>
    </location>
</feature>
<reference evidence="27 28" key="1">
    <citation type="submission" date="2009-12" db="EMBL/GenBank/DDBJ databases">
        <title>The Genome Sequence of Anolis carolinensis (Green Anole Lizard).</title>
        <authorList>
            <consortium name="The Genome Sequencing Platform"/>
            <person name="Di Palma F."/>
            <person name="Alfoldi J."/>
            <person name="Heiman D."/>
            <person name="Young S."/>
            <person name="Grabherr M."/>
            <person name="Johnson J."/>
            <person name="Lander E.S."/>
            <person name="Lindblad-Toh K."/>
        </authorList>
    </citation>
    <scope>NUCLEOTIDE SEQUENCE [LARGE SCALE GENOMIC DNA]</scope>
    <source>
        <strain evidence="27 28">JBL SC #1</strain>
    </source>
</reference>
<dbReference type="MEROPS" id="S01.196"/>
<feature type="disulfide bond" evidence="21">
    <location>
        <begin position="540"/>
        <end position="567"/>
    </location>
</feature>
<evidence type="ECO:0000256" key="15">
    <source>
        <dbReference type="ARBA" id="ARBA00029636"/>
    </source>
</evidence>
<evidence type="ECO:0000256" key="11">
    <source>
        <dbReference type="ARBA" id="ARBA00022859"/>
    </source>
</evidence>
<evidence type="ECO:0000256" key="22">
    <source>
        <dbReference type="SAM" id="Phobius"/>
    </source>
</evidence>
<evidence type="ECO:0000256" key="23">
    <source>
        <dbReference type="SAM" id="SignalP"/>
    </source>
</evidence>
<evidence type="ECO:0000256" key="4">
    <source>
        <dbReference type="ARBA" id="ARBA00004241"/>
    </source>
</evidence>
<dbReference type="CDD" id="cd00033">
    <property type="entry name" value="CCP"/>
    <property type="match status" value="4"/>
</dbReference>
<keyword evidence="14" id="KW-0325">Glycoprotein</keyword>
<feature type="domain" description="Peptidase S1" evidence="25">
    <location>
        <begin position="234"/>
        <end position="506"/>
    </location>
</feature>
<dbReference type="PROSITE" id="PS00134">
    <property type="entry name" value="TRYPSIN_HIS"/>
    <property type="match status" value="1"/>
</dbReference>
<keyword evidence="9 21" id="KW-0768">Sushi</keyword>
<evidence type="ECO:0000256" key="7">
    <source>
        <dbReference type="ARBA" id="ARBA00018671"/>
    </source>
</evidence>
<dbReference type="SUPFAM" id="SSF57535">
    <property type="entry name" value="Complement control module/SCR domain"/>
    <property type="match status" value="4"/>
</dbReference>
<dbReference type="HOGENOM" id="CLU_264178_0_0_1"/>
<dbReference type="InterPro" id="IPR018114">
    <property type="entry name" value="TRYPSIN_HIS"/>
</dbReference>
<evidence type="ECO:0000256" key="6">
    <source>
        <dbReference type="ARBA" id="ARBA00011934"/>
    </source>
</evidence>
<dbReference type="Gene3D" id="3.40.50.410">
    <property type="entry name" value="von Willebrand factor, type A domain"/>
    <property type="match status" value="2"/>
</dbReference>
<evidence type="ECO:0000256" key="9">
    <source>
        <dbReference type="ARBA" id="ARBA00022659"/>
    </source>
</evidence>